<dbReference type="InterPro" id="IPR013249">
    <property type="entry name" value="RNA_pol_sigma70_r4_t2"/>
</dbReference>
<dbReference type="GO" id="GO:0016987">
    <property type="term" value="F:sigma factor activity"/>
    <property type="evidence" value="ECO:0007669"/>
    <property type="project" value="UniProtKB-KW"/>
</dbReference>
<feature type="domain" description="RNA polymerase sigma factor 70 region 4 type 2" evidence="7">
    <location>
        <begin position="123"/>
        <end position="175"/>
    </location>
</feature>
<dbReference type="Pfam" id="PF08281">
    <property type="entry name" value="Sigma70_r4_2"/>
    <property type="match status" value="1"/>
</dbReference>
<dbReference type="EMBL" id="JAOAMV010000002">
    <property type="protein sequence ID" value="MCT2558605.1"/>
    <property type="molecule type" value="Genomic_DNA"/>
</dbReference>
<keyword evidence="9" id="KW-1185">Reference proteome</keyword>
<evidence type="ECO:0000313" key="8">
    <source>
        <dbReference type="EMBL" id="MCT2558605.1"/>
    </source>
</evidence>
<gene>
    <name evidence="8" type="ORF">N0B51_06390</name>
</gene>
<reference evidence="8" key="1">
    <citation type="submission" date="2022-09" db="EMBL/GenBank/DDBJ databases">
        <title>The genome sequence of Tsuneonella sp. YG55.</title>
        <authorList>
            <person name="Liu Y."/>
        </authorList>
    </citation>
    <scope>NUCLEOTIDE SEQUENCE</scope>
    <source>
        <strain evidence="8">YG55</strain>
    </source>
</reference>
<comment type="caution">
    <text evidence="8">The sequence shown here is derived from an EMBL/GenBank/DDBJ whole genome shotgun (WGS) entry which is preliminary data.</text>
</comment>
<evidence type="ECO:0000256" key="1">
    <source>
        <dbReference type="ARBA" id="ARBA00010641"/>
    </source>
</evidence>
<dbReference type="InterPro" id="IPR013324">
    <property type="entry name" value="RNA_pol_sigma_r3/r4-like"/>
</dbReference>
<dbReference type="InterPro" id="IPR039425">
    <property type="entry name" value="RNA_pol_sigma-70-like"/>
</dbReference>
<keyword evidence="5" id="KW-0804">Transcription</keyword>
<dbReference type="InterPro" id="IPR036388">
    <property type="entry name" value="WH-like_DNA-bd_sf"/>
</dbReference>
<evidence type="ECO:0000256" key="5">
    <source>
        <dbReference type="ARBA" id="ARBA00023163"/>
    </source>
</evidence>
<proteinExistence type="inferred from homology"/>
<dbReference type="GO" id="GO:0006352">
    <property type="term" value="P:DNA-templated transcription initiation"/>
    <property type="evidence" value="ECO:0007669"/>
    <property type="project" value="InterPro"/>
</dbReference>
<dbReference type="NCBIfam" id="TIGR02937">
    <property type="entry name" value="sigma70-ECF"/>
    <property type="match status" value="1"/>
</dbReference>
<evidence type="ECO:0000259" key="7">
    <source>
        <dbReference type="Pfam" id="PF08281"/>
    </source>
</evidence>
<evidence type="ECO:0000259" key="6">
    <source>
        <dbReference type="Pfam" id="PF04542"/>
    </source>
</evidence>
<keyword evidence="2" id="KW-0805">Transcription regulation</keyword>
<dbReference type="InterPro" id="IPR007627">
    <property type="entry name" value="RNA_pol_sigma70_r2"/>
</dbReference>
<dbReference type="SUPFAM" id="SSF88659">
    <property type="entry name" value="Sigma3 and sigma4 domains of RNA polymerase sigma factors"/>
    <property type="match status" value="1"/>
</dbReference>
<dbReference type="InterPro" id="IPR013325">
    <property type="entry name" value="RNA_pol_sigma_r2"/>
</dbReference>
<dbReference type="Gene3D" id="1.10.10.10">
    <property type="entry name" value="Winged helix-like DNA-binding domain superfamily/Winged helix DNA-binding domain"/>
    <property type="match status" value="1"/>
</dbReference>
<evidence type="ECO:0000256" key="2">
    <source>
        <dbReference type="ARBA" id="ARBA00023015"/>
    </source>
</evidence>
<dbReference type="CDD" id="cd06171">
    <property type="entry name" value="Sigma70_r4"/>
    <property type="match status" value="1"/>
</dbReference>
<dbReference type="InterPro" id="IPR014284">
    <property type="entry name" value="RNA_pol_sigma-70_dom"/>
</dbReference>
<dbReference type="Gene3D" id="1.10.1740.10">
    <property type="match status" value="1"/>
</dbReference>
<protein>
    <submittedName>
        <fullName evidence="8">Sigma-70 family RNA polymerase sigma factor</fullName>
    </submittedName>
</protein>
<comment type="similarity">
    <text evidence="1">Belongs to the sigma-70 factor family. ECF subfamily.</text>
</comment>
<keyword evidence="4" id="KW-0238">DNA-binding</keyword>
<dbReference type="Pfam" id="PF04542">
    <property type="entry name" value="Sigma70_r2"/>
    <property type="match status" value="1"/>
</dbReference>
<evidence type="ECO:0000313" key="9">
    <source>
        <dbReference type="Proteomes" id="UP001142648"/>
    </source>
</evidence>
<dbReference type="GO" id="GO:0003677">
    <property type="term" value="F:DNA binding"/>
    <property type="evidence" value="ECO:0007669"/>
    <property type="project" value="UniProtKB-KW"/>
</dbReference>
<dbReference type="AlphaFoldDB" id="A0A9X2W014"/>
<feature type="domain" description="RNA polymerase sigma-70 region 2" evidence="6">
    <location>
        <begin position="36"/>
        <end position="98"/>
    </location>
</feature>
<name>A0A9X2W014_9SPHN</name>
<evidence type="ECO:0000256" key="3">
    <source>
        <dbReference type="ARBA" id="ARBA00023082"/>
    </source>
</evidence>
<dbReference type="PANTHER" id="PTHR43133">
    <property type="entry name" value="RNA POLYMERASE ECF-TYPE SIGMA FACTO"/>
    <property type="match status" value="1"/>
</dbReference>
<keyword evidence="3" id="KW-0731">Sigma factor</keyword>
<evidence type="ECO:0000256" key="4">
    <source>
        <dbReference type="ARBA" id="ARBA00023125"/>
    </source>
</evidence>
<organism evidence="8 9">
    <name type="scientific">Tsuneonella litorea</name>
    <dbReference type="NCBI Taxonomy" id="2976475"/>
    <lineage>
        <taxon>Bacteria</taxon>
        <taxon>Pseudomonadati</taxon>
        <taxon>Pseudomonadota</taxon>
        <taxon>Alphaproteobacteria</taxon>
        <taxon>Sphingomonadales</taxon>
        <taxon>Erythrobacteraceae</taxon>
        <taxon>Tsuneonella</taxon>
    </lineage>
</organism>
<dbReference type="Proteomes" id="UP001142648">
    <property type="component" value="Unassembled WGS sequence"/>
</dbReference>
<dbReference type="PANTHER" id="PTHR43133:SF8">
    <property type="entry name" value="RNA POLYMERASE SIGMA FACTOR HI_1459-RELATED"/>
    <property type="match status" value="1"/>
</dbReference>
<dbReference type="RefSeq" id="WP_259961438.1">
    <property type="nucleotide sequence ID" value="NZ_JAOAMV010000002.1"/>
</dbReference>
<dbReference type="SUPFAM" id="SSF88946">
    <property type="entry name" value="Sigma2 domain of RNA polymerase sigma factors"/>
    <property type="match status" value="1"/>
</dbReference>
<accession>A0A9X2W014</accession>
<sequence length="184" mass="20510">MDRKTAANQTVSQLYEELLVMLVQAGDRRAAERLAVRWQPRLARTARRLLGDEDRALVVVQDCWLAILRNLGQLRQASRFAPWAFAILHRRCADGIRAVQAERARATALEREPHDGGATEDRAAISQAFAALPPVQRSAAQLFFVEGLTLAEIAQVQDVPLGTAKSRLFHARRRLKAALQGEPQ</sequence>